<accession>A0ACB8T7L0</accession>
<organism evidence="1 2">
    <name type="scientific">Artomyces pyxidatus</name>
    <dbReference type="NCBI Taxonomy" id="48021"/>
    <lineage>
        <taxon>Eukaryota</taxon>
        <taxon>Fungi</taxon>
        <taxon>Dikarya</taxon>
        <taxon>Basidiomycota</taxon>
        <taxon>Agaricomycotina</taxon>
        <taxon>Agaricomycetes</taxon>
        <taxon>Russulales</taxon>
        <taxon>Auriscalpiaceae</taxon>
        <taxon>Artomyces</taxon>
    </lineage>
</organism>
<gene>
    <name evidence="1" type="ORF">BV25DRAFT_1799962</name>
</gene>
<sequence length="296" mass="31858">MNSDIGVPPPDDSELFLERLDAFTDKSLADIKAFADREGVAYDQVRRHVAERHCKYLFDADVPASNASRQERVKGILLATSHALESLQTTAGLHSFLVVVDPADPSDDGFLGGTLLGREFWRSLRGGGAPGTKAFKTKAKAPAALPKETAHTLKAELYAAARTALRSASGVRNADMKWTNHDNLAVYGVRIVGWPAGVPMQNPSTLSTAQNRLLKECFARGSLRFCRLGKGADGPVVSTSTSVADAADLSWAISDDAYSSVSRALLPLGTVADKYSAFSRWGYGLHFTAYPHDCQS</sequence>
<evidence type="ECO:0000313" key="2">
    <source>
        <dbReference type="Proteomes" id="UP000814140"/>
    </source>
</evidence>
<comment type="caution">
    <text evidence="1">The sequence shown here is derived from an EMBL/GenBank/DDBJ whole genome shotgun (WGS) entry which is preliminary data.</text>
</comment>
<dbReference type="EMBL" id="MU277197">
    <property type="protein sequence ID" value="KAI0064768.1"/>
    <property type="molecule type" value="Genomic_DNA"/>
</dbReference>
<evidence type="ECO:0000313" key="1">
    <source>
        <dbReference type="EMBL" id="KAI0064768.1"/>
    </source>
</evidence>
<proteinExistence type="predicted"/>
<keyword evidence="2" id="KW-1185">Reference proteome</keyword>
<name>A0ACB8T7L0_9AGAM</name>
<reference evidence="1" key="1">
    <citation type="submission" date="2021-03" db="EMBL/GenBank/DDBJ databases">
        <authorList>
            <consortium name="DOE Joint Genome Institute"/>
            <person name="Ahrendt S."/>
            <person name="Looney B.P."/>
            <person name="Miyauchi S."/>
            <person name="Morin E."/>
            <person name="Drula E."/>
            <person name="Courty P.E."/>
            <person name="Chicoki N."/>
            <person name="Fauchery L."/>
            <person name="Kohler A."/>
            <person name="Kuo A."/>
            <person name="Labutti K."/>
            <person name="Pangilinan J."/>
            <person name="Lipzen A."/>
            <person name="Riley R."/>
            <person name="Andreopoulos W."/>
            <person name="He G."/>
            <person name="Johnson J."/>
            <person name="Barry K.W."/>
            <person name="Grigoriev I.V."/>
            <person name="Nagy L."/>
            <person name="Hibbett D."/>
            <person name="Henrissat B."/>
            <person name="Matheny P.B."/>
            <person name="Labbe J."/>
            <person name="Martin F."/>
        </authorList>
    </citation>
    <scope>NUCLEOTIDE SEQUENCE</scope>
    <source>
        <strain evidence="1">HHB10654</strain>
    </source>
</reference>
<dbReference type="Proteomes" id="UP000814140">
    <property type="component" value="Unassembled WGS sequence"/>
</dbReference>
<protein>
    <submittedName>
        <fullName evidence="1">Uncharacterized protein</fullName>
    </submittedName>
</protein>
<reference evidence="1" key="2">
    <citation type="journal article" date="2022" name="New Phytol.">
        <title>Evolutionary transition to the ectomycorrhizal habit in the genomes of a hyperdiverse lineage of mushroom-forming fungi.</title>
        <authorList>
            <person name="Looney B."/>
            <person name="Miyauchi S."/>
            <person name="Morin E."/>
            <person name="Drula E."/>
            <person name="Courty P.E."/>
            <person name="Kohler A."/>
            <person name="Kuo A."/>
            <person name="LaButti K."/>
            <person name="Pangilinan J."/>
            <person name="Lipzen A."/>
            <person name="Riley R."/>
            <person name="Andreopoulos W."/>
            <person name="He G."/>
            <person name="Johnson J."/>
            <person name="Nolan M."/>
            <person name="Tritt A."/>
            <person name="Barry K.W."/>
            <person name="Grigoriev I.V."/>
            <person name="Nagy L.G."/>
            <person name="Hibbett D."/>
            <person name="Henrissat B."/>
            <person name="Matheny P.B."/>
            <person name="Labbe J."/>
            <person name="Martin F.M."/>
        </authorList>
    </citation>
    <scope>NUCLEOTIDE SEQUENCE</scope>
    <source>
        <strain evidence="1">HHB10654</strain>
    </source>
</reference>